<keyword evidence="4" id="KW-1185">Reference proteome</keyword>
<evidence type="ECO:0000256" key="2">
    <source>
        <dbReference type="SAM" id="SignalP"/>
    </source>
</evidence>
<comment type="caution">
    <text evidence="3">The sequence shown here is derived from an EMBL/GenBank/DDBJ whole genome shotgun (WGS) entry which is preliminary data.</text>
</comment>
<feature type="chain" id="PRO_5045712114" evidence="2">
    <location>
        <begin position="19"/>
        <end position="393"/>
    </location>
</feature>
<feature type="signal peptide" evidence="2">
    <location>
        <begin position="1"/>
        <end position="18"/>
    </location>
</feature>
<keyword evidence="2" id="KW-0732">Signal</keyword>
<accession>A0ABQ8ET37</accession>
<name>A0ABQ8ET37_9FUNG</name>
<evidence type="ECO:0000313" key="4">
    <source>
        <dbReference type="Proteomes" id="UP001648503"/>
    </source>
</evidence>
<evidence type="ECO:0000256" key="1">
    <source>
        <dbReference type="SAM" id="MobiDB-lite"/>
    </source>
</evidence>
<dbReference type="EMBL" id="JAFCIX010000575">
    <property type="protein sequence ID" value="KAH6586163.1"/>
    <property type="molecule type" value="Genomic_DNA"/>
</dbReference>
<feature type="region of interest" description="Disordered" evidence="1">
    <location>
        <begin position="59"/>
        <end position="78"/>
    </location>
</feature>
<reference evidence="3 4" key="1">
    <citation type="submission" date="2021-02" db="EMBL/GenBank/DDBJ databases">
        <title>Variation within the Batrachochytrium salamandrivorans European outbreak.</title>
        <authorList>
            <person name="Kelly M."/>
            <person name="Pasmans F."/>
            <person name="Shea T.P."/>
            <person name="Munoz J.F."/>
            <person name="Carranza S."/>
            <person name="Cuomo C.A."/>
            <person name="Martel A."/>
        </authorList>
    </citation>
    <scope>NUCLEOTIDE SEQUENCE [LARGE SCALE GENOMIC DNA]</scope>
    <source>
        <strain evidence="3 4">AMFP18/2</strain>
    </source>
</reference>
<dbReference type="Proteomes" id="UP001648503">
    <property type="component" value="Unassembled WGS sequence"/>
</dbReference>
<feature type="compositionally biased region" description="Low complexity" evidence="1">
    <location>
        <begin position="59"/>
        <end position="72"/>
    </location>
</feature>
<evidence type="ECO:0000313" key="3">
    <source>
        <dbReference type="EMBL" id="KAH6586163.1"/>
    </source>
</evidence>
<organism evidence="3 4">
    <name type="scientific">Batrachochytrium salamandrivorans</name>
    <dbReference type="NCBI Taxonomy" id="1357716"/>
    <lineage>
        <taxon>Eukaryota</taxon>
        <taxon>Fungi</taxon>
        <taxon>Fungi incertae sedis</taxon>
        <taxon>Chytridiomycota</taxon>
        <taxon>Chytridiomycota incertae sedis</taxon>
        <taxon>Chytridiomycetes</taxon>
        <taxon>Rhizophydiales</taxon>
        <taxon>Rhizophydiales incertae sedis</taxon>
        <taxon>Batrachochytrium</taxon>
    </lineage>
</organism>
<protein>
    <submittedName>
        <fullName evidence="3">Uncharacterized protein</fullName>
    </submittedName>
</protein>
<sequence length="393" mass="44695">MRLISFAMVSFLAITVSAWPPHNPDTHDMNQPPDAATQDTEQFQDMQELLDGFFQNLQQSQNAATQSSQQSQEPDTQMSEKFLNDATQSAQQSQGFDTQDMQGLLDSFFQAPQQSLGNSGQDLQQSLGAATHNMHQSLGNSDQNIPNVQGSDIQMPYQTLDDDIQILQQIPDAATQNAHQSLGATSQDTHQYQGISNQDLQQSLADADWDIQRHERDKVRAEIDKLTKAYNGRKNSITQRNFHVNIEKKDMEKYITQLRYYKSTITKSNAIQAKIELLKNNQKLIAEHNSKNKDKVRLSPSSFYNIGILRIQFAKILKDIDNSLVEQKRISDAMLQSSDDALKAQSVQLENTIQGLKSQSRATREILWKYKYGQSMDTWIVTFFSSYMQMLKI</sequence>
<gene>
    <name evidence="3" type="ORF">BASA50_000629</name>
</gene>
<proteinExistence type="predicted"/>